<keyword evidence="2" id="KW-0732">Signal</keyword>
<dbReference type="InParanoid" id="Q54LA9"/>
<dbReference type="dictyBase" id="DDB_G0286741"/>
<name>Q54LA9_DICDI</name>
<dbReference type="OMA" id="CNLINST"/>
<evidence type="ECO:0000313" key="3">
    <source>
        <dbReference type="EMBL" id="EAL64126.1"/>
    </source>
</evidence>
<keyword evidence="4" id="KW-1185">Reference proteome</keyword>
<dbReference type="Proteomes" id="UP000002195">
    <property type="component" value="Unassembled WGS sequence"/>
</dbReference>
<feature type="region of interest" description="Disordered" evidence="1">
    <location>
        <begin position="131"/>
        <end position="167"/>
    </location>
</feature>
<accession>Q54LA9</accession>
<dbReference type="KEGG" id="ddi:DDB_G0286741"/>
<feature type="chain" id="PRO_5004250017" evidence="2">
    <location>
        <begin position="27"/>
        <end position="419"/>
    </location>
</feature>
<feature type="compositionally biased region" description="Low complexity" evidence="1">
    <location>
        <begin position="147"/>
        <end position="167"/>
    </location>
</feature>
<protein>
    <submittedName>
        <fullName evidence="3">Uncharacterized protein</fullName>
    </submittedName>
</protein>
<feature type="region of interest" description="Disordered" evidence="1">
    <location>
        <begin position="367"/>
        <end position="393"/>
    </location>
</feature>
<evidence type="ECO:0000313" key="4">
    <source>
        <dbReference type="Proteomes" id="UP000002195"/>
    </source>
</evidence>
<evidence type="ECO:0000256" key="1">
    <source>
        <dbReference type="SAM" id="MobiDB-lite"/>
    </source>
</evidence>
<gene>
    <name evidence="3" type="ORF">DDB_G0286741</name>
</gene>
<dbReference type="HOGENOM" id="CLU_656261_0_0_1"/>
<evidence type="ECO:0000256" key="2">
    <source>
        <dbReference type="SAM" id="SignalP"/>
    </source>
</evidence>
<dbReference type="RefSeq" id="XP_637652.1">
    <property type="nucleotide sequence ID" value="XM_632560.1"/>
</dbReference>
<dbReference type="PaxDb" id="44689-DDB0187124"/>
<dbReference type="AlphaFoldDB" id="Q54LA9"/>
<proteinExistence type="predicted"/>
<organism evidence="3 4">
    <name type="scientific">Dictyostelium discoideum</name>
    <name type="common">Social amoeba</name>
    <dbReference type="NCBI Taxonomy" id="44689"/>
    <lineage>
        <taxon>Eukaryota</taxon>
        <taxon>Amoebozoa</taxon>
        <taxon>Evosea</taxon>
        <taxon>Eumycetozoa</taxon>
        <taxon>Dictyostelia</taxon>
        <taxon>Dictyosteliales</taxon>
        <taxon>Dictyosteliaceae</taxon>
        <taxon>Dictyostelium</taxon>
    </lineage>
</organism>
<feature type="compositionally biased region" description="Low complexity" evidence="1">
    <location>
        <begin position="373"/>
        <end position="393"/>
    </location>
</feature>
<feature type="compositionally biased region" description="Polar residues" evidence="1">
    <location>
        <begin position="131"/>
        <end position="146"/>
    </location>
</feature>
<dbReference type="EMBL" id="AAFI02000089">
    <property type="protein sequence ID" value="EAL64126.1"/>
    <property type="molecule type" value="Genomic_DNA"/>
</dbReference>
<dbReference type="GeneID" id="8625792"/>
<feature type="signal peptide" evidence="2">
    <location>
        <begin position="1"/>
        <end position="26"/>
    </location>
</feature>
<comment type="caution">
    <text evidence="3">The sequence shown here is derived from an EMBL/GenBank/DDBJ whole genome shotgun (WGS) entry which is preliminary data.</text>
</comment>
<reference evidence="3 4" key="1">
    <citation type="journal article" date="2005" name="Nature">
        <title>The genome of the social amoeba Dictyostelium discoideum.</title>
        <authorList>
            <consortium name="The Dictyostelium discoideum Sequencing Consortium"/>
            <person name="Eichinger L."/>
            <person name="Pachebat J.A."/>
            <person name="Glockner G."/>
            <person name="Rajandream M.A."/>
            <person name="Sucgang R."/>
            <person name="Berriman M."/>
            <person name="Song J."/>
            <person name="Olsen R."/>
            <person name="Szafranski K."/>
            <person name="Xu Q."/>
            <person name="Tunggal B."/>
            <person name="Kummerfeld S."/>
            <person name="Madera M."/>
            <person name="Konfortov B.A."/>
            <person name="Rivero F."/>
            <person name="Bankier A.T."/>
            <person name="Lehmann R."/>
            <person name="Hamlin N."/>
            <person name="Davies R."/>
            <person name="Gaudet P."/>
            <person name="Fey P."/>
            <person name="Pilcher K."/>
            <person name="Chen G."/>
            <person name="Saunders D."/>
            <person name="Sodergren E."/>
            <person name="Davis P."/>
            <person name="Kerhornou A."/>
            <person name="Nie X."/>
            <person name="Hall N."/>
            <person name="Anjard C."/>
            <person name="Hemphill L."/>
            <person name="Bason N."/>
            <person name="Farbrother P."/>
            <person name="Desany B."/>
            <person name="Just E."/>
            <person name="Morio T."/>
            <person name="Rost R."/>
            <person name="Churcher C."/>
            <person name="Cooper J."/>
            <person name="Haydock S."/>
            <person name="van Driessche N."/>
            <person name="Cronin A."/>
            <person name="Goodhead I."/>
            <person name="Muzny D."/>
            <person name="Mourier T."/>
            <person name="Pain A."/>
            <person name="Lu M."/>
            <person name="Harper D."/>
            <person name="Lindsay R."/>
            <person name="Hauser H."/>
            <person name="James K."/>
            <person name="Quiles M."/>
            <person name="Madan Babu M."/>
            <person name="Saito T."/>
            <person name="Buchrieser C."/>
            <person name="Wardroper A."/>
            <person name="Felder M."/>
            <person name="Thangavelu M."/>
            <person name="Johnson D."/>
            <person name="Knights A."/>
            <person name="Loulseged H."/>
            <person name="Mungall K."/>
            <person name="Oliver K."/>
            <person name="Price C."/>
            <person name="Quail M.A."/>
            <person name="Urushihara H."/>
            <person name="Hernandez J."/>
            <person name="Rabbinowitsch E."/>
            <person name="Steffen D."/>
            <person name="Sanders M."/>
            <person name="Ma J."/>
            <person name="Kohara Y."/>
            <person name="Sharp S."/>
            <person name="Simmonds M."/>
            <person name="Spiegler S."/>
            <person name="Tivey A."/>
            <person name="Sugano S."/>
            <person name="White B."/>
            <person name="Walker D."/>
            <person name="Woodward J."/>
            <person name="Winckler T."/>
            <person name="Tanaka Y."/>
            <person name="Shaulsky G."/>
            <person name="Schleicher M."/>
            <person name="Weinstock G."/>
            <person name="Rosenthal A."/>
            <person name="Cox E.C."/>
            <person name="Chisholm R.L."/>
            <person name="Gibbs R."/>
            <person name="Loomis W.F."/>
            <person name="Platzer M."/>
            <person name="Kay R.R."/>
            <person name="Williams J."/>
            <person name="Dear P.H."/>
            <person name="Noegel A.A."/>
            <person name="Barrell B."/>
            <person name="Kuspa A."/>
        </authorList>
    </citation>
    <scope>NUCLEOTIDE SEQUENCE [LARGE SCALE GENOMIC DNA]</scope>
    <source>
        <strain evidence="3 4">AX4</strain>
    </source>
</reference>
<dbReference type="FunCoup" id="Q54LA9">
    <property type="interactions" value="877"/>
</dbReference>
<dbReference type="eggNOG" id="ENOG502RGZG">
    <property type="taxonomic scope" value="Eukaryota"/>
</dbReference>
<dbReference type="VEuPathDB" id="AmoebaDB:DDB_G0286741"/>
<sequence>MNIIKIIFSLSLLMMMISSSIGQGQGQYLRMDVFGDDQCSRETVYSTKWTKLNFCNGQFVYRYVPNLGDGSSTTTTGNPLTTAGTLSSVDITSIVTQAVTLGMSGAGGLTNSGLLSIGALNVDNLVDAAASQSDNQNSGTTSQSPLPTSDPISSATTTTTITNNPTTTSSSILTNSGLLTIGGTTVSAVTDFVTSLISSSLTNIVTTGNGGATTSVQGAMGNVVLYYCLSASGCLTQCVSLQSSPVGICTKNKLDNVVYSVVNGTDMIVKIDNTTNPGPNNGYCQSFTSPSACVTDNNELTQYMNNQCGKGIKINCTSSVYNSYSCVDSSCLQCSKISSYPLNQCNLINSTSGVMFKSLLKTPITEEPTPLPYSSSSSTNDTDSSQQSSNSNNSFYNNNNNNNMITIIIFSIFFIISMI</sequence>